<evidence type="ECO:0000256" key="1">
    <source>
        <dbReference type="ARBA" id="ARBA00004651"/>
    </source>
</evidence>
<dbReference type="PANTHER" id="PTHR10590:SF4">
    <property type="entry name" value="SOLUTE CARRIER FAMILY 28 MEMBER 3"/>
    <property type="match status" value="1"/>
</dbReference>
<feature type="domain" description="Nucleoside transporter/FeoB GTPase Gate" evidence="10">
    <location>
        <begin position="102"/>
        <end position="198"/>
    </location>
</feature>
<name>A0A512M7F5_9BACT</name>
<dbReference type="InterPro" id="IPR008276">
    <property type="entry name" value="C_nuclsd_transpt"/>
</dbReference>
<dbReference type="RefSeq" id="WP_146850259.1">
    <property type="nucleotide sequence ID" value="NZ_BKAG01000011.1"/>
</dbReference>
<reference evidence="11 12" key="1">
    <citation type="submission" date="2019-07" db="EMBL/GenBank/DDBJ databases">
        <title>Whole genome shotgun sequence of Brevifollis gellanilyticus NBRC 108608.</title>
        <authorList>
            <person name="Hosoyama A."/>
            <person name="Uohara A."/>
            <person name="Ohji S."/>
            <person name="Ichikawa N."/>
        </authorList>
    </citation>
    <scope>NUCLEOTIDE SEQUENCE [LARGE SCALE GENOMIC DNA]</scope>
    <source>
        <strain evidence="11 12">NBRC 108608</strain>
    </source>
</reference>
<feature type="transmembrane region" description="Helical" evidence="7">
    <location>
        <begin position="391"/>
        <end position="412"/>
    </location>
</feature>
<dbReference type="EMBL" id="BKAG01000011">
    <property type="protein sequence ID" value="GEP42667.1"/>
    <property type="molecule type" value="Genomic_DNA"/>
</dbReference>
<feature type="domain" description="Concentrative nucleoside transporter N-terminal" evidence="8">
    <location>
        <begin position="8"/>
        <end position="81"/>
    </location>
</feature>
<keyword evidence="5 7" id="KW-1133">Transmembrane helix</keyword>
<feature type="transmembrane region" description="Helical" evidence="7">
    <location>
        <begin position="175"/>
        <end position="195"/>
    </location>
</feature>
<dbReference type="Proteomes" id="UP000321577">
    <property type="component" value="Unassembled WGS sequence"/>
</dbReference>
<keyword evidence="12" id="KW-1185">Reference proteome</keyword>
<proteinExistence type="inferred from homology"/>
<dbReference type="Pfam" id="PF01773">
    <property type="entry name" value="Nucleos_tra2_N"/>
    <property type="match status" value="1"/>
</dbReference>
<dbReference type="GO" id="GO:0015293">
    <property type="term" value="F:symporter activity"/>
    <property type="evidence" value="ECO:0007669"/>
    <property type="project" value="TreeGrafter"/>
</dbReference>
<evidence type="ECO:0000313" key="12">
    <source>
        <dbReference type="Proteomes" id="UP000321577"/>
    </source>
</evidence>
<evidence type="ECO:0000256" key="4">
    <source>
        <dbReference type="ARBA" id="ARBA00022692"/>
    </source>
</evidence>
<comment type="similarity">
    <text evidence="2">Belongs to the concentrative nucleoside transporter (CNT) (TC 2.A.41) family.</text>
</comment>
<comment type="caution">
    <text evidence="11">The sequence shown here is derived from an EMBL/GenBank/DDBJ whole genome shotgun (WGS) entry which is preliminary data.</text>
</comment>
<dbReference type="Pfam" id="PF07670">
    <property type="entry name" value="Gate"/>
    <property type="match status" value="1"/>
</dbReference>
<protein>
    <submittedName>
        <fullName evidence="11">Nucleoside permease</fullName>
    </submittedName>
</protein>
<evidence type="ECO:0000259" key="10">
    <source>
        <dbReference type="Pfam" id="PF07670"/>
    </source>
</evidence>
<evidence type="ECO:0000259" key="8">
    <source>
        <dbReference type="Pfam" id="PF01773"/>
    </source>
</evidence>
<gene>
    <name evidence="11" type="ORF">BGE01nite_19580</name>
</gene>
<evidence type="ECO:0000256" key="5">
    <source>
        <dbReference type="ARBA" id="ARBA00022989"/>
    </source>
</evidence>
<feature type="domain" description="Concentrative nucleoside transporter C-terminal" evidence="9">
    <location>
        <begin position="203"/>
        <end position="409"/>
    </location>
</feature>
<evidence type="ECO:0000259" key="9">
    <source>
        <dbReference type="Pfam" id="PF07662"/>
    </source>
</evidence>
<dbReference type="GO" id="GO:0005886">
    <property type="term" value="C:plasma membrane"/>
    <property type="evidence" value="ECO:0007669"/>
    <property type="project" value="UniProtKB-SubCell"/>
</dbReference>
<organism evidence="11 12">
    <name type="scientific">Brevifollis gellanilyticus</name>
    <dbReference type="NCBI Taxonomy" id="748831"/>
    <lineage>
        <taxon>Bacteria</taxon>
        <taxon>Pseudomonadati</taxon>
        <taxon>Verrucomicrobiota</taxon>
        <taxon>Verrucomicrobiia</taxon>
        <taxon>Verrucomicrobiales</taxon>
        <taxon>Verrucomicrobiaceae</taxon>
    </lineage>
</organism>
<dbReference type="GO" id="GO:0005337">
    <property type="term" value="F:nucleoside transmembrane transporter activity"/>
    <property type="evidence" value="ECO:0007669"/>
    <property type="project" value="InterPro"/>
</dbReference>
<keyword evidence="4 7" id="KW-0812">Transmembrane</keyword>
<feature type="transmembrane region" description="Helical" evidence="7">
    <location>
        <begin position="268"/>
        <end position="292"/>
    </location>
</feature>
<sequence length="413" mass="43846">MNHGIGLLGILTFVTLAWVLSENRRKFPWRVVISGLLLQFLLGWSILRTEAGAWFFGRLDAAFNRLLGFSLEGVSMVFGPLASKDLLSRTFGEQNAFLFVVLVTGTIVLVSALSSLFYHYGILQLVVRGVAWGMRGVMGTSGSETLAAAANIFMGQTEAPLVIKPYLPTMTRSELMALMVGGMATIAGGVMAAYIQFGISAGHLLTASVISAPASLMFAKIIIPETGVSDTADGSVREIPRETVNGLDAICQGASDGIKLSMNVMAMLIAFVAVVAMANYLLSYTLAFAGYVDPKPLQTILGWANAPFAWLMGIPWQDCKTIGSILGERIVLNEFIGYLNLSKVQGVQPGSVVIATYALCGFANFASIAIQIGGIGALAESRRADLAQIGFKAMLAGLLSCYCTACVAGLLVR</sequence>
<evidence type="ECO:0000256" key="2">
    <source>
        <dbReference type="ARBA" id="ARBA00009033"/>
    </source>
</evidence>
<evidence type="ECO:0000256" key="7">
    <source>
        <dbReference type="SAM" id="Phobius"/>
    </source>
</evidence>
<dbReference type="Pfam" id="PF07662">
    <property type="entry name" value="Nucleos_tra2_C"/>
    <property type="match status" value="1"/>
</dbReference>
<evidence type="ECO:0000256" key="6">
    <source>
        <dbReference type="ARBA" id="ARBA00023136"/>
    </source>
</evidence>
<accession>A0A512M7F5</accession>
<feature type="transmembrane region" description="Helical" evidence="7">
    <location>
        <begin position="27"/>
        <end position="46"/>
    </location>
</feature>
<evidence type="ECO:0000256" key="3">
    <source>
        <dbReference type="ARBA" id="ARBA00022475"/>
    </source>
</evidence>
<dbReference type="OrthoDB" id="9766455at2"/>
<feature type="transmembrane region" description="Helical" evidence="7">
    <location>
        <begin position="95"/>
        <end position="118"/>
    </location>
</feature>
<evidence type="ECO:0000313" key="11">
    <source>
        <dbReference type="EMBL" id="GEP42667.1"/>
    </source>
</evidence>
<keyword evidence="3" id="KW-1003">Cell membrane</keyword>
<dbReference type="InterPro" id="IPR011642">
    <property type="entry name" value="Gate_dom"/>
</dbReference>
<dbReference type="AlphaFoldDB" id="A0A512M7F5"/>
<dbReference type="InterPro" id="IPR002668">
    <property type="entry name" value="CNT_N_dom"/>
</dbReference>
<feature type="transmembrane region" description="Helical" evidence="7">
    <location>
        <begin position="354"/>
        <end position="379"/>
    </location>
</feature>
<keyword evidence="6 7" id="KW-0472">Membrane</keyword>
<comment type="subcellular location">
    <subcellularLocation>
        <location evidence="1">Cell membrane</location>
        <topology evidence="1">Multi-pass membrane protein</topology>
    </subcellularLocation>
</comment>
<dbReference type="InterPro" id="IPR011657">
    <property type="entry name" value="CNT_C_dom"/>
</dbReference>
<dbReference type="PANTHER" id="PTHR10590">
    <property type="entry name" value="SODIUM/NUCLEOSIDE COTRANSPORTER"/>
    <property type="match status" value="1"/>
</dbReference>